<proteinExistence type="predicted"/>
<reference evidence="3" key="1">
    <citation type="submission" date="2022-10" db="EMBL/GenBank/DDBJ databases">
        <title>The complete genomes of actinobacterial strains from the NBC collection.</title>
        <authorList>
            <person name="Joergensen T.S."/>
            <person name="Alvarez Arevalo M."/>
            <person name="Sterndorff E.B."/>
            <person name="Faurdal D."/>
            <person name="Vuksanovic O."/>
            <person name="Mourched A.-S."/>
            <person name="Charusanti P."/>
            <person name="Shaw S."/>
            <person name="Blin K."/>
            <person name="Weber T."/>
        </authorList>
    </citation>
    <scope>NUCLEOTIDE SEQUENCE</scope>
    <source>
        <strain evidence="3">NBC_00119</strain>
    </source>
</reference>
<evidence type="ECO:0000313" key="3">
    <source>
        <dbReference type="EMBL" id="WTS14723.1"/>
    </source>
</evidence>
<keyword evidence="2" id="KW-0732">Signal</keyword>
<organism evidence="3">
    <name type="scientific">Streptomyces sp. NBC_00119</name>
    <dbReference type="NCBI Taxonomy" id="2975659"/>
    <lineage>
        <taxon>Bacteria</taxon>
        <taxon>Bacillati</taxon>
        <taxon>Actinomycetota</taxon>
        <taxon>Actinomycetes</taxon>
        <taxon>Kitasatosporales</taxon>
        <taxon>Streptomycetaceae</taxon>
        <taxon>Streptomyces</taxon>
    </lineage>
</organism>
<feature type="signal peptide" evidence="2">
    <location>
        <begin position="1"/>
        <end position="19"/>
    </location>
</feature>
<dbReference type="SUPFAM" id="SSF109998">
    <property type="entry name" value="Triger factor/SurA peptide-binding domain-like"/>
    <property type="match status" value="1"/>
</dbReference>
<dbReference type="PROSITE" id="PS51318">
    <property type="entry name" value="TAT"/>
    <property type="match status" value="1"/>
</dbReference>
<dbReference type="PROSITE" id="PS51257">
    <property type="entry name" value="PROKAR_LIPOPROTEIN"/>
    <property type="match status" value="1"/>
</dbReference>
<dbReference type="AlphaFoldDB" id="A0AAU1UCR2"/>
<accession>A0AAU1UCR2</accession>
<dbReference type="InterPro" id="IPR006311">
    <property type="entry name" value="TAT_signal"/>
</dbReference>
<evidence type="ECO:0000256" key="2">
    <source>
        <dbReference type="SAM" id="SignalP"/>
    </source>
</evidence>
<feature type="chain" id="PRO_5043524502" evidence="2">
    <location>
        <begin position="20"/>
        <end position="226"/>
    </location>
</feature>
<dbReference type="Gene3D" id="1.10.4030.10">
    <property type="entry name" value="Porin chaperone SurA, peptide-binding domain"/>
    <property type="match status" value="1"/>
</dbReference>
<gene>
    <name evidence="3" type="ORF">OHU69_28985</name>
</gene>
<name>A0AAU1UCR2_9ACTN</name>
<evidence type="ECO:0000256" key="1">
    <source>
        <dbReference type="SAM" id="MobiDB-lite"/>
    </source>
</evidence>
<dbReference type="InterPro" id="IPR027304">
    <property type="entry name" value="Trigger_fact/SurA_dom_sf"/>
</dbReference>
<protein>
    <submittedName>
        <fullName evidence="3">SurA N-terminal domain-containing protein</fullName>
    </submittedName>
</protein>
<sequence length="226" mass="24613">MHRRNSRRTALVLSAAAVAAVPLLTACGDDAHPGAAAVVGSDRITVSQLENRVNEVRDAQQTATKDDQQYEQAIAKSGSLTRNTLHSMVFDRVLHRAAADAGVKVSRRQIQERQAAMAQQAGGVRQMQLALLEQYNIAPERIADSARTDLEVMGLAQKVGANMQSQSESDQAPFWKALDQASKELNVDLNPRYGTWDIAKSHGRADAKTPWVREVTSPKTGDEQTA</sequence>
<feature type="compositionally biased region" description="Polar residues" evidence="1">
    <location>
        <begin position="217"/>
        <end position="226"/>
    </location>
</feature>
<feature type="region of interest" description="Disordered" evidence="1">
    <location>
        <begin position="203"/>
        <end position="226"/>
    </location>
</feature>
<dbReference type="EMBL" id="CP108195">
    <property type="protein sequence ID" value="WTS14723.1"/>
    <property type="molecule type" value="Genomic_DNA"/>
</dbReference>
<dbReference type="Pfam" id="PF13624">
    <property type="entry name" value="SurA_N_3"/>
    <property type="match status" value="1"/>
</dbReference>